<name>A0A6V7NP19_ANACO</name>
<dbReference type="AlphaFoldDB" id="A0A6V7NP19"/>
<evidence type="ECO:0000313" key="2">
    <source>
        <dbReference type="EMBL" id="CAD1820362.1"/>
    </source>
</evidence>
<dbReference type="EMBL" id="LR862140">
    <property type="protein sequence ID" value="CAD1820362.1"/>
    <property type="molecule type" value="Genomic_DNA"/>
</dbReference>
<feature type="region of interest" description="Disordered" evidence="1">
    <location>
        <begin position="1"/>
        <end position="52"/>
    </location>
</feature>
<sequence>MADDNAMNLRNRVVPRNFGNDQASSFDNAGERQATLPAEGEASGPSDQQEPSLAQALGQITWVLQVLDQNSHRSTARLDAVLAAITTFNENIARIGHLLTRNEQPIVGLQGPMVTPVLQNLVTPVNMADIKGKVSAYRKTNDGIAHTKRTLRLCIRCKAEMTKKDWEAIIHEKKLYGEWREFMAFPEEWEDIPEAENKSEEGSEETSNESKQEVDSVKGKKDLLIPKVESIEYEEAIYEEDELTVAILQLEDAKAVDSVVFKKLSTMQTRFVRLLFIRALIEDSHYNLLLRHDWIHTNECVPSTLHGKLFQWIGDKVEKIRAEGRPQMVDINSEGISHINWAETNLDQISFIRVTDEGVQLILMKDEEAMVASKEPPSWLKWNAKSQEPKL</sequence>
<reference evidence="2" key="1">
    <citation type="submission" date="2020-07" db="EMBL/GenBank/DDBJ databases">
        <authorList>
            <person name="Lin J."/>
        </authorList>
    </citation>
    <scope>NUCLEOTIDE SEQUENCE</scope>
</reference>
<feature type="region of interest" description="Disordered" evidence="1">
    <location>
        <begin position="193"/>
        <end position="215"/>
    </location>
</feature>
<evidence type="ECO:0000256" key="1">
    <source>
        <dbReference type="SAM" id="MobiDB-lite"/>
    </source>
</evidence>
<gene>
    <name evidence="2" type="ORF">CB5_LOCUS3573</name>
</gene>
<protein>
    <submittedName>
        <fullName evidence="2">Uncharacterized protein</fullName>
    </submittedName>
</protein>
<proteinExistence type="predicted"/>
<accession>A0A6V7NP19</accession>
<organism evidence="2">
    <name type="scientific">Ananas comosus var. bracteatus</name>
    <name type="common">red pineapple</name>
    <dbReference type="NCBI Taxonomy" id="296719"/>
    <lineage>
        <taxon>Eukaryota</taxon>
        <taxon>Viridiplantae</taxon>
        <taxon>Streptophyta</taxon>
        <taxon>Embryophyta</taxon>
        <taxon>Tracheophyta</taxon>
        <taxon>Spermatophyta</taxon>
        <taxon>Magnoliopsida</taxon>
        <taxon>Liliopsida</taxon>
        <taxon>Poales</taxon>
        <taxon>Bromeliaceae</taxon>
        <taxon>Bromelioideae</taxon>
        <taxon>Ananas</taxon>
    </lineage>
</organism>